<dbReference type="PANTHER" id="PTHR22893">
    <property type="entry name" value="NADH OXIDOREDUCTASE-RELATED"/>
    <property type="match status" value="1"/>
</dbReference>
<dbReference type="Pfam" id="PF00724">
    <property type="entry name" value="Oxidored_FMN"/>
    <property type="match status" value="1"/>
</dbReference>
<dbReference type="GO" id="GO:0010181">
    <property type="term" value="F:FMN binding"/>
    <property type="evidence" value="ECO:0007669"/>
    <property type="project" value="InterPro"/>
</dbReference>
<gene>
    <name evidence="2" type="ORF">G6F64_002885</name>
</gene>
<dbReference type="PANTHER" id="PTHR22893:SF91">
    <property type="entry name" value="NADPH DEHYDROGENASE 2-RELATED"/>
    <property type="match status" value="1"/>
</dbReference>
<proteinExistence type="predicted"/>
<evidence type="ECO:0000313" key="3">
    <source>
        <dbReference type="Proteomes" id="UP000716291"/>
    </source>
</evidence>
<reference evidence="2" key="1">
    <citation type="journal article" date="2020" name="Microb. Genom.">
        <title>Genetic diversity of clinical and environmental Mucorales isolates obtained from an investigation of mucormycosis cases among solid organ transplant recipients.</title>
        <authorList>
            <person name="Nguyen M.H."/>
            <person name="Kaul D."/>
            <person name="Muto C."/>
            <person name="Cheng S.J."/>
            <person name="Richter R.A."/>
            <person name="Bruno V.M."/>
            <person name="Liu G."/>
            <person name="Beyhan S."/>
            <person name="Sundermann A.J."/>
            <person name="Mounaud S."/>
            <person name="Pasculle A.W."/>
            <person name="Nierman W.C."/>
            <person name="Driscoll E."/>
            <person name="Cumbie R."/>
            <person name="Clancy C.J."/>
            <person name="Dupont C.L."/>
        </authorList>
    </citation>
    <scope>NUCLEOTIDE SEQUENCE</scope>
    <source>
        <strain evidence="2">GL11</strain>
    </source>
</reference>
<feature type="domain" description="NADH:flavin oxidoreductase/NADH oxidase N-terminal" evidence="1">
    <location>
        <begin position="3"/>
        <end position="338"/>
    </location>
</feature>
<name>A0A9P6XFF8_RHIOR</name>
<dbReference type="Proteomes" id="UP000716291">
    <property type="component" value="Unassembled WGS sequence"/>
</dbReference>
<dbReference type="InterPro" id="IPR001155">
    <property type="entry name" value="OxRdtase_FMN_N"/>
</dbReference>
<dbReference type="EMBL" id="JAANQT010000263">
    <property type="protein sequence ID" value="KAG1312626.1"/>
    <property type="molecule type" value="Genomic_DNA"/>
</dbReference>
<dbReference type="SUPFAM" id="SSF51395">
    <property type="entry name" value="FMN-linked oxidoreductases"/>
    <property type="match status" value="1"/>
</dbReference>
<evidence type="ECO:0000259" key="1">
    <source>
        <dbReference type="Pfam" id="PF00724"/>
    </source>
</evidence>
<dbReference type="GO" id="GO:0016491">
    <property type="term" value="F:oxidoreductase activity"/>
    <property type="evidence" value="ECO:0007669"/>
    <property type="project" value="InterPro"/>
</dbReference>
<accession>A0A9P6XFF8</accession>
<dbReference type="FunFam" id="3.20.20.70:FF:000138">
    <property type="entry name" value="NADPH dehydrogenase 1"/>
    <property type="match status" value="1"/>
</dbReference>
<dbReference type="CDD" id="cd02933">
    <property type="entry name" value="OYE_like_FMN"/>
    <property type="match status" value="1"/>
</dbReference>
<dbReference type="OrthoDB" id="276546at2759"/>
<dbReference type="InterPro" id="IPR013785">
    <property type="entry name" value="Aldolase_TIM"/>
</dbReference>
<comment type="caution">
    <text evidence="2">The sequence shown here is derived from an EMBL/GenBank/DDBJ whole genome shotgun (WGS) entry which is preliminary data.</text>
</comment>
<protein>
    <recommendedName>
        <fullName evidence="1">NADH:flavin oxidoreductase/NADH oxidase N-terminal domain-containing protein</fullName>
    </recommendedName>
</protein>
<keyword evidence="3" id="KW-1185">Reference proteome</keyword>
<dbReference type="InterPro" id="IPR045247">
    <property type="entry name" value="Oye-like"/>
</dbReference>
<sequence>MTKLFEPIKIGKHELKHRVVHAPLTRYRATTEGIPTELMAEYYKQRTTSGGLLITEAAHVSHLSGHYGRSPRIHTKEQIAGWKKIADAIHQKGGIVFLQLIHLGRVQISKVDPHHRPVISASAIRIPGKNKHGDEHELPRALEVNEIKQIVQEFKQAALNAIEAGFDGVELHSANGYLLDQFINSGSNQRTDEYGGSIENRARFPLEIVDAVVDAIGPERTAIRFSPGGSYQGVSDEDPVKTWSYLTASLQEKHSQLAYVHFIEPRSSFLNDDVNTADSLDPFRKLWKGPFITAGGFSTAIKHAVDVAEKTGDLIAFGRSFIANPDLPERIKKEVELNRYDRDTFYTGEAVGYIDYPFYKEKATA</sequence>
<evidence type="ECO:0000313" key="2">
    <source>
        <dbReference type="EMBL" id="KAG1312626.1"/>
    </source>
</evidence>
<organism evidence="2 3">
    <name type="scientific">Rhizopus oryzae</name>
    <name type="common">Mucormycosis agent</name>
    <name type="synonym">Rhizopus arrhizus var. delemar</name>
    <dbReference type="NCBI Taxonomy" id="64495"/>
    <lineage>
        <taxon>Eukaryota</taxon>
        <taxon>Fungi</taxon>
        <taxon>Fungi incertae sedis</taxon>
        <taxon>Mucoromycota</taxon>
        <taxon>Mucoromycotina</taxon>
        <taxon>Mucoromycetes</taxon>
        <taxon>Mucorales</taxon>
        <taxon>Mucorineae</taxon>
        <taxon>Rhizopodaceae</taxon>
        <taxon>Rhizopus</taxon>
    </lineage>
</organism>
<dbReference type="AlphaFoldDB" id="A0A9P6XFF8"/>
<dbReference type="Gene3D" id="3.20.20.70">
    <property type="entry name" value="Aldolase class I"/>
    <property type="match status" value="1"/>
</dbReference>